<protein>
    <submittedName>
        <fullName evidence="2">Uncharacterized protein</fullName>
    </submittedName>
</protein>
<dbReference type="RefSeq" id="XP_031068652.1">
    <property type="nucleotide sequence ID" value="XM_031201128.1"/>
</dbReference>
<reference evidence="2" key="1">
    <citation type="submission" date="2011-11" db="EMBL/GenBank/DDBJ databases">
        <title>The Genome Sequence of Fusarium oxysporum II5.</title>
        <authorList>
            <consortium name="The Broad Institute Genome Sequencing Platform"/>
            <person name="Ma L.-J."/>
            <person name="Gale L.R."/>
            <person name="Schwartz D.C."/>
            <person name="Zhou S."/>
            <person name="Corby-Kistler H."/>
            <person name="Young S.K."/>
            <person name="Zeng Q."/>
            <person name="Gargeya S."/>
            <person name="Fitzgerald M."/>
            <person name="Haas B."/>
            <person name="Abouelleil A."/>
            <person name="Alvarado L."/>
            <person name="Arachchi H.M."/>
            <person name="Berlin A."/>
            <person name="Brown A."/>
            <person name="Chapman S.B."/>
            <person name="Chen Z."/>
            <person name="Dunbar C."/>
            <person name="Freedman E."/>
            <person name="Gearin G."/>
            <person name="Goldberg J."/>
            <person name="Griggs A."/>
            <person name="Gujja S."/>
            <person name="Heiman D."/>
            <person name="Howarth C."/>
            <person name="Larson L."/>
            <person name="Lui A."/>
            <person name="MacDonald P.J.P."/>
            <person name="Montmayeur A."/>
            <person name="Murphy C."/>
            <person name="Neiman D."/>
            <person name="Pearson M."/>
            <person name="Priest M."/>
            <person name="Roberts A."/>
            <person name="Saif S."/>
            <person name="Shea T."/>
            <person name="Shenoy N."/>
            <person name="Sisk P."/>
            <person name="Stolte C."/>
            <person name="Sykes S."/>
            <person name="Wortman J."/>
            <person name="Nusbaum C."/>
            <person name="Birren B."/>
        </authorList>
    </citation>
    <scope>NUCLEOTIDE SEQUENCE [LARGE SCALE GENOMIC DNA]</scope>
    <source>
        <strain evidence="2">54006</strain>
    </source>
</reference>
<dbReference type="GeneID" id="42028490"/>
<name>X0JZC4_FUSO5</name>
<dbReference type="Proteomes" id="UP000030685">
    <property type="component" value="Unassembled WGS sequence"/>
</dbReference>
<reference evidence="2" key="2">
    <citation type="submission" date="2012-05" db="EMBL/GenBank/DDBJ databases">
        <title>The Genome Annotation of Fusarium oxysporum II5.</title>
        <authorList>
            <consortium name="The Broad Institute Genomics Platform"/>
            <person name="Ma L.-J."/>
            <person name="Corby-Kistler H."/>
            <person name="Broz K."/>
            <person name="Gale L.R."/>
            <person name="Jonkers W."/>
            <person name="O'Donnell K."/>
            <person name="Ploetz R."/>
            <person name="Steinberg C."/>
            <person name="Schwartz D.C."/>
            <person name="VanEtten H."/>
            <person name="Zhou S."/>
            <person name="Young S.K."/>
            <person name="Zeng Q."/>
            <person name="Gargeya S."/>
            <person name="Fitzgerald M."/>
            <person name="Abouelleil A."/>
            <person name="Alvarado L."/>
            <person name="Chapman S.B."/>
            <person name="Gainer-Dewar J."/>
            <person name="Goldberg J."/>
            <person name="Griggs A."/>
            <person name="Gujja S."/>
            <person name="Hansen M."/>
            <person name="Howarth C."/>
            <person name="Imamovic A."/>
            <person name="Ireland A."/>
            <person name="Larimer J."/>
            <person name="McCowan C."/>
            <person name="Murphy C."/>
            <person name="Pearson M."/>
            <person name="Poon T.W."/>
            <person name="Priest M."/>
            <person name="Roberts A."/>
            <person name="Saif S."/>
            <person name="Shea T."/>
            <person name="Sykes S."/>
            <person name="Wortman J."/>
            <person name="Nusbaum C."/>
            <person name="Birren B."/>
        </authorList>
    </citation>
    <scope>NUCLEOTIDE SEQUENCE</scope>
    <source>
        <strain evidence="2">54006</strain>
    </source>
</reference>
<dbReference type="AlphaFoldDB" id="X0JZC4"/>
<dbReference type="VEuPathDB" id="FungiDB:FOIG_03315"/>
<dbReference type="HOGENOM" id="CLU_2757879_0_0_1"/>
<proteinExistence type="predicted"/>
<organism evidence="2">
    <name type="scientific">Fusarium odoratissimum (strain NRRL 54006)</name>
    <dbReference type="NCBI Taxonomy" id="1089451"/>
    <lineage>
        <taxon>Eukaryota</taxon>
        <taxon>Fungi</taxon>
        <taxon>Dikarya</taxon>
        <taxon>Ascomycota</taxon>
        <taxon>Pezizomycotina</taxon>
        <taxon>Sordariomycetes</taxon>
        <taxon>Hypocreomycetidae</taxon>
        <taxon>Hypocreales</taxon>
        <taxon>Nectriaceae</taxon>
        <taxon>Fusarium</taxon>
        <taxon>Fusarium oxysporum species complex</taxon>
        <taxon>Fusarium oxysporum f. sp. cubense (strain race 4)</taxon>
    </lineage>
</organism>
<feature type="region of interest" description="Disordered" evidence="1">
    <location>
        <begin position="48"/>
        <end position="70"/>
    </location>
</feature>
<dbReference type="EMBL" id="JH658275">
    <property type="protein sequence ID" value="EXM06563.1"/>
    <property type="molecule type" value="Genomic_DNA"/>
</dbReference>
<sequence length="70" mass="8226">MASMDRTTICMWSKERPTCLPVILGYRGRQLLHWEKRHVHKMGPLEMRRRQLKSQNRAVGSAEDERGSSM</sequence>
<evidence type="ECO:0000313" key="2">
    <source>
        <dbReference type="EMBL" id="EXM06563.1"/>
    </source>
</evidence>
<accession>X0JZC4</accession>
<gene>
    <name evidence="2" type="ORF">FOIG_03315</name>
</gene>
<evidence type="ECO:0000256" key="1">
    <source>
        <dbReference type="SAM" id="MobiDB-lite"/>
    </source>
</evidence>